<dbReference type="AlphaFoldDB" id="A0A6S7CBT7"/>
<feature type="signal peptide" evidence="3">
    <location>
        <begin position="1"/>
        <end position="22"/>
    </location>
</feature>
<dbReference type="InterPro" id="IPR050300">
    <property type="entry name" value="GDXG_lipolytic_enzyme"/>
</dbReference>
<feature type="chain" id="PRO_5028892554" evidence="3">
    <location>
        <begin position="23"/>
        <end position="337"/>
    </location>
</feature>
<evidence type="ECO:0000256" key="1">
    <source>
        <dbReference type="ARBA" id="ARBA00010515"/>
    </source>
</evidence>
<organism evidence="5 6">
    <name type="scientific">Achromobacter pulmonis</name>
    <dbReference type="NCBI Taxonomy" id="1389932"/>
    <lineage>
        <taxon>Bacteria</taxon>
        <taxon>Pseudomonadati</taxon>
        <taxon>Pseudomonadota</taxon>
        <taxon>Betaproteobacteria</taxon>
        <taxon>Burkholderiales</taxon>
        <taxon>Alcaligenaceae</taxon>
        <taxon>Achromobacter</taxon>
    </lineage>
</organism>
<evidence type="ECO:0000256" key="2">
    <source>
        <dbReference type="ARBA" id="ARBA00022801"/>
    </source>
</evidence>
<dbReference type="Proteomes" id="UP000494203">
    <property type="component" value="Unassembled WGS sequence"/>
</dbReference>
<accession>A0A6S7CBT7</accession>
<evidence type="ECO:0000313" key="5">
    <source>
        <dbReference type="EMBL" id="CAB3838833.1"/>
    </source>
</evidence>
<dbReference type="InterPro" id="IPR002168">
    <property type="entry name" value="Lipase_GDXG_HIS_AS"/>
</dbReference>
<evidence type="ECO:0000259" key="4">
    <source>
        <dbReference type="Pfam" id="PF07859"/>
    </source>
</evidence>
<dbReference type="Pfam" id="PF07859">
    <property type="entry name" value="Abhydrolase_3"/>
    <property type="match status" value="1"/>
</dbReference>
<feature type="domain" description="Alpha/beta hydrolase fold-3" evidence="4">
    <location>
        <begin position="103"/>
        <end position="309"/>
    </location>
</feature>
<dbReference type="PANTHER" id="PTHR48081">
    <property type="entry name" value="AB HYDROLASE SUPERFAMILY PROTEIN C4A8.06C"/>
    <property type="match status" value="1"/>
</dbReference>
<name>A0A6S7CBT7_9BURK</name>
<reference evidence="5 6" key="1">
    <citation type="submission" date="2020-04" db="EMBL/GenBank/DDBJ databases">
        <authorList>
            <person name="De Canck E."/>
        </authorList>
    </citation>
    <scope>NUCLEOTIDE SEQUENCE [LARGE SCALE GENOMIC DNA]</scope>
    <source>
        <strain evidence="5 6">LMG 26788</strain>
    </source>
</reference>
<dbReference type="EC" id="3.1.1.-" evidence="5"/>
<evidence type="ECO:0000256" key="3">
    <source>
        <dbReference type="SAM" id="SignalP"/>
    </source>
</evidence>
<keyword evidence="2 5" id="KW-0378">Hydrolase</keyword>
<dbReference type="PROSITE" id="PS01173">
    <property type="entry name" value="LIPASE_GDXG_HIS"/>
    <property type="match status" value="1"/>
</dbReference>
<dbReference type="InterPro" id="IPR029058">
    <property type="entry name" value="AB_hydrolase_fold"/>
</dbReference>
<proteinExistence type="inferred from homology"/>
<dbReference type="PANTHER" id="PTHR48081:SF8">
    <property type="entry name" value="ALPHA_BETA HYDROLASE FOLD-3 DOMAIN-CONTAINING PROTEIN-RELATED"/>
    <property type="match status" value="1"/>
</dbReference>
<keyword evidence="3" id="KW-0732">Signal</keyword>
<dbReference type="Gene3D" id="3.40.50.1820">
    <property type="entry name" value="alpha/beta hydrolase"/>
    <property type="match status" value="1"/>
</dbReference>
<evidence type="ECO:0000313" key="6">
    <source>
        <dbReference type="Proteomes" id="UP000494203"/>
    </source>
</evidence>
<gene>
    <name evidence="5" type="primary">aes</name>
    <name evidence="5" type="ORF">LMG26788_01147</name>
</gene>
<dbReference type="RefSeq" id="WP_175140276.1">
    <property type="nucleotide sequence ID" value="NZ_CADIKZ010000002.1"/>
</dbReference>
<sequence length="337" mass="36093">MKFTNKLIAASAMALASTLSLAAGSPGVERNTQAFLEALAKGGGQPLETLSPADARQVLVGAQKGAKLAPADVSEKTITVDGKPIVLNIVRPAGSKGVLPAFIFVHGGGWILGDFPTHERFVRDLVADSGAVGIFVNYTPSPEARYPVAINEIYAATKWVADNGSQINVDGKRLAIVGNSVGGNMATVVALMAKAKGTPKLRSQVLFWPVTNANFENASYDEYANGHFLTKGMMKWFWDAYTTDPKQRQEIYASPLLATSEQLKGLPPTLIQTAEKDVLRDEGEAYARKLDAAGVNVVSTRYNGMIHDFGLLNVLADVPTTRAALHQASEELKARLR</sequence>
<dbReference type="GO" id="GO:0016787">
    <property type="term" value="F:hydrolase activity"/>
    <property type="evidence" value="ECO:0007669"/>
    <property type="project" value="UniProtKB-KW"/>
</dbReference>
<dbReference type="InterPro" id="IPR013094">
    <property type="entry name" value="AB_hydrolase_3"/>
</dbReference>
<protein>
    <submittedName>
        <fullName evidence="5">Acetyl esterase</fullName>
        <ecNumber evidence="5">3.1.1.-</ecNumber>
    </submittedName>
</protein>
<keyword evidence="6" id="KW-1185">Reference proteome</keyword>
<comment type="similarity">
    <text evidence="1">Belongs to the 'GDXG' lipolytic enzyme family.</text>
</comment>
<dbReference type="SUPFAM" id="SSF53474">
    <property type="entry name" value="alpha/beta-Hydrolases"/>
    <property type="match status" value="1"/>
</dbReference>
<dbReference type="EMBL" id="CADIKZ010000002">
    <property type="protein sequence ID" value="CAB3838833.1"/>
    <property type="molecule type" value="Genomic_DNA"/>
</dbReference>